<name>A0A0A9H728_ARUDO</name>
<reference evidence="1" key="2">
    <citation type="journal article" date="2015" name="Data Brief">
        <title>Shoot transcriptome of the giant reed, Arundo donax.</title>
        <authorList>
            <person name="Barrero R.A."/>
            <person name="Guerrero F.D."/>
            <person name="Moolhuijzen P."/>
            <person name="Goolsby J.A."/>
            <person name="Tidwell J."/>
            <person name="Bellgard S.E."/>
            <person name="Bellgard M.I."/>
        </authorList>
    </citation>
    <scope>NUCLEOTIDE SEQUENCE</scope>
    <source>
        <tissue evidence="1">Shoot tissue taken approximately 20 cm above the soil surface</tissue>
    </source>
</reference>
<dbReference type="EMBL" id="GBRH01167255">
    <property type="protein sequence ID" value="JAE30641.1"/>
    <property type="molecule type" value="Transcribed_RNA"/>
</dbReference>
<organism evidence="1">
    <name type="scientific">Arundo donax</name>
    <name type="common">Giant reed</name>
    <name type="synonym">Donax arundinaceus</name>
    <dbReference type="NCBI Taxonomy" id="35708"/>
    <lineage>
        <taxon>Eukaryota</taxon>
        <taxon>Viridiplantae</taxon>
        <taxon>Streptophyta</taxon>
        <taxon>Embryophyta</taxon>
        <taxon>Tracheophyta</taxon>
        <taxon>Spermatophyta</taxon>
        <taxon>Magnoliopsida</taxon>
        <taxon>Liliopsida</taxon>
        <taxon>Poales</taxon>
        <taxon>Poaceae</taxon>
        <taxon>PACMAD clade</taxon>
        <taxon>Arundinoideae</taxon>
        <taxon>Arundineae</taxon>
        <taxon>Arundo</taxon>
    </lineage>
</organism>
<proteinExistence type="predicted"/>
<evidence type="ECO:0000313" key="1">
    <source>
        <dbReference type="EMBL" id="JAE30641.1"/>
    </source>
</evidence>
<protein>
    <submittedName>
        <fullName evidence="1">Uncharacterized protein</fullName>
    </submittedName>
</protein>
<reference evidence="1" key="1">
    <citation type="submission" date="2014-09" db="EMBL/GenBank/DDBJ databases">
        <authorList>
            <person name="Magalhaes I.L.F."/>
            <person name="Oliveira U."/>
            <person name="Santos F.R."/>
            <person name="Vidigal T.H.D.A."/>
            <person name="Brescovit A.D."/>
            <person name="Santos A.J."/>
        </authorList>
    </citation>
    <scope>NUCLEOTIDE SEQUENCE</scope>
    <source>
        <tissue evidence="1">Shoot tissue taken approximately 20 cm above the soil surface</tissue>
    </source>
</reference>
<sequence length="12" mass="1361">MVSRGRLVRSEA</sequence>
<accession>A0A0A9H728</accession>